<evidence type="ECO:0000313" key="2">
    <source>
        <dbReference type="Proteomes" id="UP001057074"/>
    </source>
</evidence>
<evidence type="ECO:0000313" key="1">
    <source>
        <dbReference type="EMBL" id="USB42281.1"/>
    </source>
</evidence>
<accession>A0ACD4ARF5</accession>
<keyword evidence="2" id="KW-1185">Reference proteome</keyword>
<name>A0ACD4ARF5_9ENTR</name>
<organism evidence="1 2">
    <name type="scientific">Klebsiella africana</name>
    <dbReference type="NCBI Taxonomy" id="2489010"/>
    <lineage>
        <taxon>Bacteria</taxon>
        <taxon>Pseudomonadati</taxon>
        <taxon>Pseudomonadota</taxon>
        <taxon>Gammaproteobacteria</taxon>
        <taxon>Enterobacterales</taxon>
        <taxon>Enterobacteriaceae</taxon>
        <taxon>Klebsiella/Raoultella group</taxon>
        <taxon>Klebsiella</taxon>
    </lineage>
</organism>
<sequence>MTTCTSRAAWLNLLRRLHFYIGLFIGPFIFVAALTGTLYVATPQLENWLYHDALHGLSDGIPQPLSAQIAVAEEATQGNLRLLAVRPAPALGETTRIMFADPSLGESESRAIFVDPIALRVKGDMTVYGTSGILPLRQWIDYAHRSLLLGDIGRLYSELAASWMWAAALGGIALWAMTRPKRRLNNVLQNHRRLHVMLGWGLLVGMLLFSATGLTWSQWAGGNVDKMRAAFGWLTPQVNTQLQGAMPMTHDPHAGHHMDTMIMAQHRPTLQPAQFDQALAVARQAGLNASRLEIRPPVSDDRAWTVGEIDRRWPTQVDTVAIDGATMQVVDRTRFADFPLMAKLTRWGVDFHMGILFGLANQLLLVGFGCALCVTIGVGYRLWWIRRPPQAVWDPAHSLLQAWLSLAWPARGLVLGLALALGLAMPLMGTSLVLFIAVDYLRWRTATAMKMAKSSD</sequence>
<dbReference type="EMBL" id="CP077823">
    <property type="protein sequence ID" value="USB42281.1"/>
    <property type="molecule type" value="Genomic_DNA"/>
</dbReference>
<proteinExistence type="predicted"/>
<protein>
    <submittedName>
        <fullName evidence="1">PepSY domain-containing protein</fullName>
    </submittedName>
</protein>
<dbReference type="Proteomes" id="UP001057074">
    <property type="component" value="Chromosome"/>
</dbReference>
<gene>
    <name evidence="1" type="ORF">KU660_05900</name>
</gene>
<reference evidence="1" key="1">
    <citation type="journal article" date="2022" name="Environ. Microbiol.">
        <title>Transmission of Klebsiella strains and plasmids within and between grey-headed flying fox colonies.</title>
        <authorList>
            <person name="Vezina B."/>
            <person name="Judd L.M."/>
            <person name="McDougall F.K."/>
            <person name="Boardman W.S.J."/>
            <person name="Power M.L."/>
            <person name="Hawkey J."/>
            <person name="Brisse S."/>
            <person name="Monk J.M."/>
            <person name="Holt K.E."/>
            <person name="Wyres K.L."/>
        </authorList>
    </citation>
    <scope>NUCLEOTIDE SEQUENCE</scope>
    <source>
        <strain evidence="1">FF1019</strain>
    </source>
</reference>